<feature type="compositionally biased region" description="Low complexity" evidence="1">
    <location>
        <begin position="37"/>
        <end position="46"/>
    </location>
</feature>
<dbReference type="AlphaFoldDB" id="A0A2S9QLQ3"/>
<dbReference type="RefSeq" id="WP_146120087.1">
    <property type="nucleotide sequence ID" value="NZ_MWZD01000018.1"/>
</dbReference>
<gene>
    <name evidence="2" type="ORF">B4915_10925</name>
</gene>
<dbReference type="EMBL" id="MWZD01000018">
    <property type="protein sequence ID" value="PRI10511.1"/>
    <property type="molecule type" value="Genomic_DNA"/>
</dbReference>
<dbReference type="PROSITE" id="PS51257">
    <property type="entry name" value="PROKAR_LIPOPROTEIN"/>
    <property type="match status" value="1"/>
</dbReference>
<protein>
    <submittedName>
        <fullName evidence="2">Uncharacterized protein</fullName>
    </submittedName>
</protein>
<evidence type="ECO:0000313" key="2">
    <source>
        <dbReference type="EMBL" id="PRI10511.1"/>
    </source>
</evidence>
<sequence length="211" mass="22634">MKRITAGLATALLTLTVAGCSYPGNEGVEPIAAKTATPEPTSPSDAEPTEEPTPEGTEELDDLSATVTPAPSEKPEGELDSDADPIVLGEEGSTLYLRAIQAFSPELESWSVDLERGRVHYLRHTCIGSIEGEGYGSVAPNEDSVYADSWIVTWEGENPTEHSDSLTTWATITDAALTADVDVSSVHTDIEMREYREMCLGAGEMLIDFIL</sequence>
<reference evidence="2 3" key="1">
    <citation type="journal article" date="2017" name="New Microbes New Infect">
        <title>Genome sequence of 'Leucobacter massiliensis' sp. nov. isolated from human pharynx after travel to the 2014 Hajj.</title>
        <authorList>
            <person name="Leangapichart T."/>
            <person name="Gautret P."/>
            <person name="Nguyen T.T."/>
            <person name="Armstrong N."/>
            <person name="Rolain J.M."/>
        </authorList>
    </citation>
    <scope>NUCLEOTIDE SEQUENCE [LARGE SCALE GENOMIC DNA]</scope>
    <source>
        <strain evidence="2 3">122RC15</strain>
    </source>
</reference>
<proteinExistence type="predicted"/>
<accession>A0A2S9QLQ3</accession>
<feature type="region of interest" description="Disordered" evidence="1">
    <location>
        <begin position="23"/>
        <end position="84"/>
    </location>
</feature>
<organism evidence="2 3">
    <name type="scientific">Leucobacter massiliensis</name>
    <dbReference type="NCBI Taxonomy" id="1686285"/>
    <lineage>
        <taxon>Bacteria</taxon>
        <taxon>Bacillati</taxon>
        <taxon>Actinomycetota</taxon>
        <taxon>Actinomycetes</taxon>
        <taxon>Micrococcales</taxon>
        <taxon>Microbacteriaceae</taxon>
        <taxon>Leucobacter</taxon>
    </lineage>
</organism>
<name>A0A2S9QLQ3_9MICO</name>
<dbReference type="OrthoDB" id="4423664at2"/>
<keyword evidence="3" id="KW-1185">Reference proteome</keyword>
<dbReference type="Proteomes" id="UP000238650">
    <property type="component" value="Unassembled WGS sequence"/>
</dbReference>
<evidence type="ECO:0000256" key="1">
    <source>
        <dbReference type="SAM" id="MobiDB-lite"/>
    </source>
</evidence>
<feature type="compositionally biased region" description="Acidic residues" evidence="1">
    <location>
        <begin position="47"/>
        <end position="62"/>
    </location>
</feature>
<evidence type="ECO:0000313" key="3">
    <source>
        <dbReference type="Proteomes" id="UP000238650"/>
    </source>
</evidence>
<comment type="caution">
    <text evidence="2">The sequence shown here is derived from an EMBL/GenBank/DDBJ whole genome shotgun (WGS) entry which is preliminary data.</text>
</comment>